<gene>
    <name evidence="2" type="ORF">SFRICE_008694</name>
</gene>
<dbReference type="EMBL" id="ODYU01007725">
    <property type="protein sequence ID" value="SOQ50760.1"/>
    <property type="molecule type" value="Genomic_DNA"/>
</dbReference>
<feature type="compositionally biased region" description="Basic and acidic residues" evidence="1">
    <location>
        <begin position="50"/>
        <end position="59"/>
    </location>
</feature>
<accession>A0A2H1WCG8</accession>
<evidence type="ECO:0000313" key="2">
    <source>
        <dbReference type="EMBL" id="SOQ50760.1"/>
    </source>
</evidence>
<name>A0A2H1WCG8_SPOFR</name>
<feature type="region of interest" description="Disordered" evidence="1">
    <location>
        <begin position="48"/>
        <end position="70"/>
    </location>
</feature>
<protein>
    <submittedName>
        <fullName evidence="2">SFRICE_008694</fullName>
    </submittedName>
</protein>
<dbReference type="AlphaFoldDB" id="A0A2H1WCG8"/>
<feature type="compositionally biased region" description="Polar residues" evidence="1">
    <location>
        <begin position="60"/>
        <end position="70"/>
    </location>
</feature>
<evidence type="ECO:0000256" key="1">
    <source>
        <dbReference type="SAM" id="MobiDB-lite"/>
    </source>
</evidence>
<proteinExistence type="predicted"/>
<organism evidence="2">
    <name type="scientific">Spodoptera frugiperda</name>
    <name type="common">Fall armyworm</name>
    <dbReference type="NCBI Taxonomy" id="7108"/>
    <lineage>
        <taxon>Eukaryota</taxon>
        <taxon>Metazoa</taxon>
        <taxon>Ecdysozoa</taxon>
        <taxon>Arthropoda</taxon>
        <taxon>Hexapoda</taxon>
        <taxon>Insecta</taxon>
        <taxon>Pterygota</taxon>
        <taxon>Neoptera</taxon>
        <taxon>Endopterygota</taxon>
        <taxon>Lepidoptera</taxon>
        <taxon>Glossata</taxon>
        <taxon>Ditrysia</taxon>
        <taxon>Noctuoidea</taxon>
        <taxon>Noctuidae</taxon>
        <taxon>Amphipyrinae</taxon>
        <taxon>Spodoptera</taxon>
    </lineage>
</organism>
<sequence length="70" mass="7938">MEEERTEEAITVMCEAIDLFHEVARAPHRDTHLAQEALRSCFATAGNVHRAREPERDHPANQTHDTSTSI</sequence>
<reference evidence="2" key="1">
    <citation type="submission" date="2016-07" db="EMBL/GenBank/DDBJ databases">
        <authorList>
            <person name="Bretaudeau A."/>
        </authorList>
    </citation>
    <scope>NUCLEOTIDE SEQUENCE</scope>
    <source>
        <strain evidence="2">Rice</strain>
        <tissue evidence="2">Whole body</tissue>
    </source>
</reference>